<keyword evidence="2" id="KW-1185">Reference proteome</keyword>
<evidence type="ECO:0000313" key="1">
    <source>
        <dbReference type="EMBL" id="MFC4393507.1"/>
    </source>
</evidence>
<sequence>MTTQIKTIITNLEQYIQKAYETGDKYEFIDPAYEIRDELEAMEDNFNAIEPIFELIERSPDIDYGGPGPLGSFMENHYKNGYEELLLQSIERKPTEYTLGLLHRLINDDNNAEHQKYLDVMKSISLNTAYPQNIIDNAKDSLTYFE</sequence>
<name>A0ABV8WBG9_9FLAO</name>
<dbReference type="EMBL" id="JBHSCO010000006">
    <property type="protein sequence ID" value="MFC4393507.1"/>
    <property type="molecule type" value="Genomic_DNA"/>
</dbReference>
<dbReference type="Proteomes" id="UP001595719">
    <property type="component" value="Unassembled WGS sequence"/>
</dbReference>
<evidence type="ECO:0000313" key="2">
    <source>
        <dbReference type="Proteomes" id="UP001595719"/>
    </source>
</evidence>
<accession>A0ABV8WBG9</accession>
<reference evidence="2" key="1">
    <citation type="journal article" date="2019" name="Int. J. Syst. Evol. Microbiol.">
        <title>The Global Catalogue of Microorganisms (GCM) 10K type strain sequencing project: providing services to taxonomists for standard genome sequencing and annotation.</title>
        <authorList>
            <consortium name="The Broad Institute Genomics Platform"/>
            <consortium name="The Broad Institute Genome Sequencing Center for Infectious Disease"/>
            <person name="Wu L."/>
            <person name="Ma J."/>
        </authorList>
    </citation>
    <scope>NUCLEOTIDE SEQUENCE [LARGE SCALE GENOMIC DNA]</scope>
    <source>
        <strain evidence="2">CGMCC 1.15345</strain>
    </source>
</reference>
<evidence type="ECO:0008006" key="3">
    <source>
        <dbReference type="Google" id="ProtNLM"/>
    </source>
</evidence>
<gene>
    <name evidence="1" type="ORF">ACFOY0_21120</name>
</gene>
<comment type="caution">
    <text evidence="1">The sequence shown here is derived from an EMBL/GenBank/DDBJ whole genome shotgun (WGS) entry which is preliminary data.</text>
</comment>
<dbReference type="RefSeq" id="WP_179003031.1">
    <property type="nucleotide sequence ID" value="NZ_JBHSCO010000006.1"/>
</dbReference>
<proteinExistence type="predicted"/>
<protein>
    <recommendedName>
        <fullName evidence="3">DUF2383 domain-containing protein</fullName>
    </recommendedName>
</protein>
<organism evidence="1 2">
    <name type="scientific">Flavobacterium quisquiliarum</name>
    <dbReference type="NCBI Taxonomy" id="1834436"/>
    <lineage>
        <taxon>Bacteria</taxon>
        <taxon>Pseudomonadati</taxon>
        <taxon>Bacteroidota</taxon>
        <taxon>Flavobacteriia</taxon>
        <taxon>Flavobacteriales</taxon>
        <taxon>Flavobacteriaceae</taxon>
        <taxon>Flavobacterium</taxon>
    </lineage>
</organism>